<dbReference type="InterPro" id="IPR052336">
    <property type="entry name" value="MlaD_Phospholipid_Transporter"/>
</dbReference>
<evidence type="ECO:0000259" key="3">
    <source>
        <dbReference type="Pfam" id="PF11887"/>
    </source>
</evidence>
<reference evidence="4 5" key="1">
    <citation type="submission" date="2016-12" db="EMBL/GenBank/DDBJ databases">
        <title>The new phylogeny of genus Mycobacterium.</title>
        <authorList>
            <person name="Tortoli E."/>
            <person name="Trovato A."/>
            <person name="Cirillo D.M."/>
        </authorList>
    </citation>
    <scope>NUCLEOTIDE SEQUENCE [LARGE SCALE GENOMIC DNA]</scope>
    <source>
        <strain evidence="4 5">DSM 44223</strain>
    </source>
</reference>
<dbReference type="InterPro" id="IPR024516">
    <property type="entry name" value="Mce_C"/>
</dbReference>
<dbReference type="Proteomes" id="UP000192534">
    <property type="component" value="Unassembled WGS sequence"/>
</dbReference>
<feature type="domain" description="Mce/MlaD" evidence="2">
    <location>
        <begin position="34"/>
        <end position="108"/>
    </location>
</feature>
<sequence length="491" mass="50456">MTSRKRVTVGAAAVLAVLLVAGVAVLIRQSVVKPTTITAYFTSATAIYPGDDVRVSGVKVGTIKSIEAEPTQAKVILDIDHGVSIPADGKALIVAQNLVGARFVQLAPSYRGSGPTMANGAVIGLDRTAIPVEWDEVKTQLMRLATDLGPANDASSTSVARFIDTAATALDGNGDKLRQTIAQLAGVSRILANHSGNIADIIKNLQTFVTALRDSNTQIVQFQNRLASVSSVVDGSRSDLDAALTDLSGAVVDVQRFIAGSRDQTAEQIQRLGDVTRKVADNKTALENVLHVAPNAIGNSYNIYNPDTGSGIGAFALANFSNPVQVICSAIGAVSNATASETGKLCAQYLGPALRLLNFNYLPFPFNAYLGKSPSPENLVYSEPQLAPGGSGASASPAEIPPSVSAYTGYHGDVPAPPGWGTPPGPAGSYAPNGLPADPQPALYPGAPVPPGVVSSPAAPPPSNLQGMLLPAEALPAPPQPNEAVEGTPPS</sequence>
<proteinExistence type="predicted"/>
<evidence type="ECO:0000313" key="4">
    <source>
        <dbReference type="EMBL" id="ORB53174.1"/>
    </source>
</evidence>
<accession>A0A1X0IVV0</accession>
<name>A0A1X0IVV0_MYCRH</name>
<dbReference type="InterPro" id="IPR005693">
    <property type="entry name" value="Mce"/>
</dbReference>
<dbReference type="AlphaFoldDB" id="A0A1X0IVV0"/>
<dbReference type="OrthoDB" id="4516955at2"/>
<gene>
    <name evidence="4" type="ORF">BST42_14410</name>
</gene>
<comment type="caution">
    <text evidence="4">The sequence shown here is derived from an EMBL/GenBank/DDBJ whole genome shotgun (WGS) entry which is preliminary data.</text>
</comment>
<evidence type="ECO:0000313" key="5">
    <source>
        <dbReference type="Proteomes" id="UP000192534"/>
    </source>
</evidence>
<evidence type="ECO:0000256" key="1">
    <source>
        <dbReference type="SAM" id="MobiDB-lite"/>
    </source>
</evidence>
<dbReference type="EMBL" id="MVIH01000005">
    <property type="protein sequence ID" value="ORB53174.1"/>
    <property type="molecule type" value="Genomic_DNA"/>
</dbReference>
<dbReference type="RefSeq" id="WP_083119598.1">
    <property type="nucleotide sequence ID" value="NZ_JACKUO010000011.1"/>
</dbReference>
<feature type="domain" description="Mammalian cell entry C-terminal" evidence="3">
    <location>
        <begin position="115"/>
        <end position="292"/>
    </location>
</feature>
<dbReference type="PANTHER" id="PTHR33371:SF4">
    <property type="entry name" value="INTERMEMBRANE PHOSPHOLIPID TRANSPORT SYSTEM BINDING PROTEIN MLAD"/>
    <property type="match status" value="1"/>
</dbReference>
<evidence type="ECO:0000259" key="2">
    <source>
        <dbReference type="Pfam" id="PF02470"/>
    </source>
</evidence>
<dbReference type="NCBIfam" id="TIGR00996">
    <property type="entry name" value="Mtu_fam_mce"/>
    <property type="match status" value="1"/>
</dbReference>
<dbReference type="GO" id="GO:0005576">
    <property type="term" value="C:extracellular region"/>
    <property type="evidence" value="ECO:0007669"/>
    <property type="project" value="TreeGrafter"/>
</dbReference>
<organism evidence="4 5">
    <name type="scientific">Mycolicibacterium rhodesiae</name>
    <name type="common">Mycobacterium rhodesiae</name>
    <dbReference type="NCBI Taxonomy" id="36814"/>
    <lineage>
        <taxon>Bacteria</taxon>
        <taxon>Bacillati</taxon>
        <taxon>Actinomycetota</taxon>
        <taxon>Actinomycetes</taxon>
        <taxon>Mycobacteriales</taxon>
        <taxon>Mycobacteriaceae</taxon>
        <taxon>Mycolicibacterium</taxon>
    </lineage>
</organism>
<dbReference type="PANTHER" id="PTHR33371">
    <property type="entry name" value="INTERMEMBRANE PHOSPHOLIPID TRANSPORT SYSTEM BINDING PROTEIN MLAD-RELATED"/>
    <property type="match status" value="1"/>
</dbReference>
<feature type="region of interest" description="Disordered" evidence="1">
    <location>
        <begin position="415"/>
        <end position="491"/>
    </location>
</feature>
<protein>
    <submittedName>
        <fullName evidence="4">Mammalian cell entry protein</fullName>
    </submittedName>
</protein>
<feature type="compositionally biased region" description="Pro residues" evidence="1">
    <location>
        <begin position="415"/>
        <end position="426"/>
    </location>
</feature>
<keyword evidence="5" id="KW-1185">Reference proteome</keyword>
<dbReference type="InterPro" id="IPR003399">
    <property type="entry name" value="Mce/MlaD"/>
</dbReference>
<dbReference type="Pfam" id="PF11887">
    <property type="entry name" value="Mce4_CUP1"/>
    <property type="match status" value="1"/>
</dbReference>
<dbReference type="Pfam" id="PF02470">
    <property type="entry name" value="MlaD"/>
    <property type="match status" value="1"/>
</dbReference>